<feature type="domain" description="Major facilitator superfamily (MFS) profile" evidence="5">
    <location>
        <begin position="103"/>
        <end position="487"/>
    </location>
</feature>
<dbReference type="SUPFAM" id="SSF103473">
    <property type="entry name" value="MFS general substrate transporter"/>
    <property type="match status" value="1"/>
</dbReference>
<proteinExistence type="inferred from homology"/>
<reference evidence="6 7" key="1">
    <citation type="submission" date="2023-08" db="EMBL/GenBank/DDBJ databases">
        <title>Black Yeasts Isolated from many extreme environments.</title>
        <authorList>
            <person name="Coleine C."/>
            <person name="Stajich J.E."/>
            <person name="Selbmann L."/>
        </authorList>
    </citation>
    <scope>NUCLEOTIDE SEQUENCE [LARGE SCALE GENOMIC DNA]</scope>
    <source>
        <strain evidence="6 7">CCFEE 5935</strain>
    </source>
</reference>
<dbReference type="Proteomes" id="UP001337655">
    <property type="component" value="Unassembled WGS sequence"/>
</dbReference>
<keyword evidence="7" id="KW-1185">Reference proteome</keyword>
<dbReference type="GO" id="GO:0022857">
    <property type="term" value="F:transmembrane transporter activity"/>
    <property type="evidence" value="ECO:0007669"/>
    <property type="project" value="InterPro"/>
</dbReference>
<keyword evidence="4" id="KW-0472">Membrane</keyword>
<feature type="transmembrane region" description="Helical" evidence="4">
    <location>
        <begin position="309"/>
        <end position="334"/>
    </location>
</feature>
<accession>A0AAV9P7Z1</accession>
<dbReference type="GeneID" id="89927564"/>
<keyword evidence="4" id="KW-0812">Transmembrane</keyword>
<name>A0AAV9P7Z1_9PEZI</name>
<dbReference type="PANTHER" id="PTHR11360:SF230">
    <property type="entry name" value="MONOCARBOXYLATE TRANSPORTER, PUTATIVE (AFU_ORTHOLOGUE AFUA_2G12790)-RELATED"/>
    <property type="match status" value="1"/>
</dbReference>
<gene>
    <name evidence="6" type="ORF">LTR77_006224</name>
</gene>
<keyword evidence="4" id="KW-1133">Transmembrane helix</keyword>
<evidence type="ECO:0000256" key="3">
    <source>
        <dbReference type="SAM" id="MobiDB-lite"/>
    </source>
</evidence>
<dbReference type="Gene3D" id="1.20.1250.20">
    <property type="entry name" value="MFS general substrate transporter like domains"/>
    <property type="match status" value="1"/>
</dbReference>
<comment type="caution">
    <text evidence="6">The sequence shown here is derived from an EMBL/GenBank/DDBJ whole genome shotgun (WGS) entry which is preliminary data.</text>
</comment>
<dbReference type="RefSeq" id="XP_064658381.1">
    <property type="nucleotide sequence ID" value="XM_064803466.1"/>
</dbReference>
<organism evidence="6 7">
    <name type="scientific">Saxophila tyrrhenica</name>
    <dbReference type="NCBI Taxonomy" id="1690608"/>
    <lineage>
        <taxon>Eukaryota</taxon>
        <taxon>Fungi</taxon>
        <taxon>Dikarya</taxon>
        <taxon>Ascomycota</taxon>
        <taxon>Pezizomycotina</taxon>
        <taxon>Dothideomycetes</taxon>
        <taxon>Dothideomycetidae</taxon>
        <taxon>Mycosphaerellales</taxon>
        <taxon>Extremaceae</taxon>
        <taxon>Saxophila</taxon>
    </lineage>
</organism>
<dbReference type="InterPro" id="IPR020846">
    <property type="entry name" value="MFS_dom"/>
</dbReference>
<evidence type="ECO:0000256" key="4">
    <source>
        <dbReference type="SAM" id="Phobius"/>
    </source>
</evidence>
<feature type="compositionally biased region" description="Polar residues" evidence="3">
    <location>
        <begin position="68"/>
        <end position="85"/>
    </location>
</feature>
<dbReference type="InterPro" id="IPR011701">
    <property type="entry name" value="MFS"/>
</dbReference>
<feature type="transmembrane region" description="Helical" evidence="4">
    <location>
        <begin position="104"/>
        <end position="125"/>
    </location>
</feature>
<feature type="transmembrane region" description="Helical" evidence="4">
    <location>
        <begin position="261"/>
        <end position="283"/>
    </location>
</feature>
<dbReference type="PROSITE" id="PS50850">
    <property type="entry name" value="MFS"/>
    <property type="match status" value="1"/>
</dbReference>
<feature type="transmembrane region" description="Helical" evidence="4">
    <location>
        <begin position="197"/>
        <end position="222"/>
    </location>
</feature>
<evidence type="ECO:0000259" key="5">
    <source>
        <dbReference type="PROSITE" id="PS50850"/>
    </source>
</evidence>
<dbReference type="EMBL" id="JAVRRT010000009">
    <property type="protein sequence ID" value="KAK5168915.1"/>
    <property type="molecule type" value="Genomic_DNA"/>
</dbReference>
<protein>
    <recommendedName>
        <fullName evidence="5">Major facilitator superfamily (MFS) profile domain-containing protein</fullName>
    </recommendedName>
</protein>
<dbReference type="GO" id="GO:0016020">
    <property type="term" value="C:membrane"/>
    <property type="evidence" value="ECO:0007669"/>
    <property type="project" value="UniProtKB-SubCell"/>
</dbReference>
<feature type="transmembrane region" description="Helical" evidence="4">
    <location>
        <begin position="145"/>
        <end position="167"/>
    </location>
</feature>
<sequence length="500" mass="54358">MVISVDRIVSPGNFSTSKLAMDHEMNPVVHIAGTHETREVLDDGKQETALERIVSKTLSHHPPDSNPLELTTSKTHTHPSATEETSSYDEDNDIFPGDHNALSAWLVLLGSFLALFPSFGLMVSIGTVQDYWQFNQLSDYTSQTIGWIPSTFVYLSLALGICCGPLFDRYGPRWLMLGGSVAYVIMIFLLAECKVYWHFLLCLGFLGGPAGAALTTTSLAVLSHWFKQKRGLASGLAMVGNSFGGVVIPLVLRAALPKYGYAWTIRILGFVFVVCLVGANFLVRPRLKPSPDAKKVDIFSLELFGKTDFAFLTVSVFGIEIVLFGALGILPTYASIGSDYPPATGYYLIAVMNGVSCLGRIIPGFISDIVGRFNTLGVMMVITLVFMLVVWLPFGHTSLVALYVFVALFGFGTGSWMAMVPACVGQLSGPHHFGRYFGTLYFIASLATLVCIPLSGALVEKVGPQALVGFMCVILALSIGTFVASRWGLLGWKWKWTAIV</sequence>
<feature type="transmembrane region" description="Helical" evidence="4">
    <location>
        <begin position="373"/>
        <end position="394"/>
    </location>
</feature>
<feature type="transmembrane region" description="Helical" evidence="4">
    <location>
        <begin position="400"/>
        <end position="424"/>
    </location>
</feature>
<comment type="similarity">
    <text evidence="2">Belongs to the major facilitator superfamily. Monocarboxylate porter (TC 2.A.1.13) family.</text>
</comment>
<dbReference type="Pfam" id="PF07690">
    <property type="entry name" value="MFS_1"/>
    <property type="match status" value="1"/>
</dbReference>
<feature type="transmembrane region" description="Helical" evidence="4">
    <location>
        <begin position="234"/>
        <end position="255"/>
    </location>
</feature>
<dbReference type="PANTHER" id="PTHR11360">
    <property type="entry name" value="MONOCARBOXYLATE TRANSPORTER"/>
    <property type="match status" value="1"/>
</dbReference>
<feature type="region of interest" description="Disordered" evidence="3">
    <location>
        <begin position="56"/>
        <end position="92"/>
    </location>
</feature>
<feature type="transmembrane region" description="Helical" evidence="4">
    <location>
        <begin position="436"/>
        <end position="459"/>
    </location>
</feature>
<evidence type="ECO:0000256" key="1">
    <source>
        <dbReference type="ARBA" id="ARBA00004141"/>
    </source>
</evidence>
<comment type="subcellular location">
    <subcellularLocation>
        <location evidence="1">Membrane</location>
        <topology evidence="1">Multi-pass membrane protein</topology>
    </subcellularLocation>
</comment>
<feature type="transmembrane region" description="Helical" evidence="4">
    <location>
        <begin position="465"/>
        <end position="485"/>
    </location>
</feature>
<evidence type="ECO:0000313" key="6">
    <source>
        <dbReference type="EMBL" id="KAK5168915.1"/>
    </source>
</evidence>
<dbReference type="InterPro" id="IPR050327">
    <property type="entry name" value="Proton-linked_MCT"/>
</dbReference>
<evidence type="ECO:0000256" key="2">
    <source>
        <dbReference type="ARBA" id="ARBA00006727"/>
    </source>
</evidence>
<dbReference type="AlphaFoldDB" id="A0AAV9P7Z1"/>
<dbReference type="InterPro" id="IPR036259">
    <property type="entry name" value="MFS_trans_sf"/>
</dbReference>
<feature type="transmembrane region" description="Helical" evidence="4">
    <location>
        <begin position="174"/>
        <end position="191"/>
    </location>
</feature>
<evidence type="ECO:0000313" key="7">
    <source>
        <dbReference type="Proteomes" id="UP001337655"/>
    </source>
</evidence>